<evidence type="ECO:0000313" key="8">
    <source>
        <dbReference type="EMBL" id="MBO1530215.1"/>
    </source>
</evidence>
<dbReference type="RefSeq" id="WP_207989798.1">
    <property type="nucleotide sequence ID" value="NZ_JAGBKM010000003.1"/>
</dbReference>
<keyword evidence="6" id="KW-0472">Membrane</keyword>
<dbReference type="InterPro" id="IPR036097">
    <property type="entry name" value="HisK_dim/P_sf"/>
</dbReference>
<dbReference type="SUPFAM" id="SSF47384">
    <property type="entry name" value="Homodimeric domain of signal transducing histidine kinase"/>
    <property type="match status" value="1"/>
</dbReference>
<dbReference type="InterPro" id="IPR004358">
    <property type="entry name" value="Sig_transdc_His_kin-like_C"/>
</dbReference>
<feature type="transmembrane region" description="Helical" evidence="6">
    <location>
        <begin position="186"/>
        <end position="209"/>
    </location>
</feature>
<dbReference type="InterPro" id="IPR003594">
    <property type="entry name" value="HATPase_dom"/>
</dbReference>
<dbReference type="SMART" id="SM00388">
    <property type="entry name" value="HisKA"/>
    <property type="match status" value="1"/>
</dbReference>
<evidence type="ECO:0000256" key="1">
    <source>
        <dbReference type="ARBA" id="ARBA00000085"/>
    </source>
</evidence>
<sequence>MKKKPVKTIPNLIRRTVIQAIFFAALAGFLLSFFYTFLYHYRQKVLHIDQLGEMLAKSASTPDGANLVARQVSLLLDDDIALDSILFYSTDQPIPENNNAEIHRHYNDWYNAIFKDTISFNYPVTSRYLSGSSIQRAGSVQQLNTTAPANEIEPIALPSPSQSTDRNTLVGYINITLDIQALRWQWIYVNLLSWIATISVPILIGWFLLRRLNRPSKDLAEIVKVCDTVIDDAELEYLPVMQQKFYFQELLKIKRTLVVLYDRLQAAQQDYQALSDFEQQLHNKDLSLDMQRSNFQSMITHELKTSLNAISGGLQLMDSHYFNEEQKDTLAIIRKGSQQLELTIDQIIQLNKIEKGQIAVSIGEFNPLQMIADLLLEFEPTAKEKGLDLVSRVHHTGYTLEGDATKIKQILSTILHNAIKFTSAGEVIIESQLTHLNESLRWQIDIIDTGIGIDEMYIEDIFMPFFQIDSSQTREHEGVGIGLSVVKQIAQLVGASIEVNSDLGVGSQFTVTIPLRKRYQTQKQDLLQGVTVIYYHHEDSGFFVDMLQRFGATVVCYQHTQLILEHLTDEQATMVMFAEEIAPKEIRWLAKRIRERETTYRPLMIYWYPPEKAFYLDDFEPGLKAAGVDYCHSATRDSKVLYGLFSKWLY</sequence>
<reference evidence="8 9" key="1">
    <citation type="submission" date="2021-03" db="EMBL/GenBank/DDBJ databases">
        <authorList>
            <person name="Shang D.-D."/>
            <person name="Du Z.-J."/>
            <person name="Chen G.-J."/>
        </authorList>
    </citation>
    <scope>NUCLEOTIDE SEQUENCE [LARGE SCALE GENOMIC DNA]</scope>
    <source>
        <strain evidence="8 9">F1192</strain>
    </source>
</reference>
<comment type="catalytic activity">
    <reaction evidence="1">
        <text>ATP + protein L-histidine = ADP + protein N-phospho-L-histidine.</text>
        <dbReference type="EC" id="2.7.13.3"/>
    </reaction>
</comment>
<evidence type="ECO:0000256" key="6">
    <source>
        <dbReference type="SAM" id="Phobius"/>
    </source>
</evidence>
<accession>A0ABS3NLD3</accession>
<dbReference type="CDD" id="cd00082">
    <property type="entry name" value="HisKA"/>
    <property type="match status" value="1"/>
</dbReference>
<dbReference type="Gene3D" id="3.30.565.10">
    <property type="entry name" value="Histidine kinase-like ATPase, C-terminal domain"/>
    <property type="match status" value="1"/>
</dbReference>
<organism evidence="8 9">
    <name type="scientific">Psychrobacter coccoides</name>
    <dbReference type="NCBI Taxonomy" id="2818440"/>
    <lineage>
        <taxon>Bacteria</taxon>
        <taxon>Pseudomonadati</taxon>
        <taxon>Pseudomonadota</taxon>
        <taxon>Gammaproteobacteria</taxon>
        <taxon>Moraxellales</taxon>
        <taxon>Moraxellaceae</taxon>
        <taxon>Psychrobacter</taxon>
    </lineage>
</organism>
<gene>
    <name evidence="8" type="ORF">J3492_03180</name>
</gene>
<dbReference type="InterPro" id="IPR036890">
    <property type="entry name" value="HATPase_C_sf"/>
</dbReference>
<feature type="transmembrane region" description="Helical" evidence="6">
    <location>
        <begin position="20"/>
        <end position="41"/>
    </location>
</feature>
<keyword evidence="3" id="KW-0597">Phosphoprotein</keyword>
<evidence type="ECO:0000256" key="3">
    <source>
        <dbReference type="ARBA" id="ARBA00022553"/>
    </source>
</evidence>
<keyword evidence="4" id="KW-0808">Transferase</keyword>
<evidence type="ECO:0000256" key="5">
    <source>
        <dbReference type="ARBA" id="ARBA00022777"/>
    </source>
</evidence>
<dbReference type="GO" id="GO:0016301">
    <property type="term" value="F:kinase activity"/>
    <property type="evidence" value="ECO:0007669"/>
    <property type="project" value="UniProtKB-KW"/>
</dbReference>
<dbReference type="InterPro" id="IPR003661">
    <property type="entry name" value="HisK_dim/P_dom"/>
</dbReference>
<dbReference type="Pfam" id="PF02518">
    <property type="entry name" value="HATPase_c"/>
    <property type="match status" value="1"/>
</dbReference>
<comment type="caution">
    <text evidence="8">The sequence shown here is derived from an EMBL/GenBank/DDBJ whole genome shotgun (WGS) entry which is preliminary data.</text>
</comment>
<evidence type="ECO:0000256" key="2">
    <source>
        <dbReference type="ARBA" id="ARBA00012438"/>
    </source>
</evidence>
<name>A0ABS3NLD3_9GAMM</name>
<dbReference type="PANTHER" id="PTHR43047">
    <property type="entry name" value="TWO-COMPONENT HISTIDINE PROTEIN KINASE"/>
    <property type="match status" value="1"/>
</dbReference>
<dbReference type="SUPFAM" id="SSF55874">
    <property type="entry name" value="ATPase domain of HSP90 chaperone/DNA topoisomerase II/histidine kinase"/>
    <property type="match status" value="1"/>
</dbReference>
<protein>
    <recommendedName>
        <fullName evidence="2">histidine kinase</fullName>
        <ecNumber evidence="2">2.7.13.3</ecNumber>
    </recommendedName>
</protein>
<dbReference type="PROSITE" id="PS50109">
    <property type="entry name" value="HIS_KIN"/>
    <property type="match status" value="1"/>
</dbReference>
<dbReference type="EMBL" id="JAGBKM010000003">
    <property type="protein sequence ID" value="MBO1530215.1"/>
    <property type="molecule type" value="Genomic_DNA"/>
</dbReference>
<dbReference type="Pfam" id="PF00512">
    <property type="entry name" value="HisKA"/>
    <property type="match status" value="1"/>
</dbReference>
<dbReference type="Proteomes" id="UP000664554">
    <property type="component" value="Unassembled WGS sequence"/>
</dbReference>
<evidence type="ECO:0000259" key="7">
    <source>
        <dbReference type="PROSITE" id="PS50109"/>
    </source>
</evidence>
<dbReference type="Gene3D" id="1.10.287.130">
    <property type="match status" value="1"/>
</dbReference>
<feature type="domain" description="Histidine kinase" evidence="7">
    <location>
        <begin position="298"/>
        <end position="517"/>
    </location>
</feature>
<dbReference type="EC" id="2.7.13.3" evidence="2"/>
<keyword evidence="6" id="KW-0812">Transmembrane</keyword>
<dbReference type="PRINTS" id="PR00344">
    <property type="entry name" value="BCTRLSENSOR"/>
</dbReference>
<keyword evidence="5 8" id="KW-0418">Kinase</keyword>
<dbReference type="SMART" id="SM00387">
    <property type="entry name" value="HATPase_c"/>
    <property type="match status" value="1"/>
</dbReference>
<dbReference type="PANTHER" id="PTHR43047:SF72">
    <property type="entry name" value="OSMOSENSING HISTIDINE PROTEIN KINASE SLN1"/>
    <property type="match status" value="1"/>
</dbReference>
<evidence type="ECO:0000313" key="9">
    <source>
        <dbReference type="Proteomes" id="UP000664554"/>
    </source>
</evidence>
<evidence type="ECO:0000256" key="4">
    <source>
        <dbReference type="ARBA" id="ARBA00022679"/>
    </source>
</evidence>
<keyword evidence="6" id="KW-1133">Transmembrane helix</keyword>
<keyword evidence="9" id="KW-1185">Reference proteome</keyword>
<dbReference type="InterPro" id="IPR005467">
    <property type="entry name" value="His_kinase_dom"/>
</dbReference>
<proteinExistence type="predicted"/>